<dbReference type="PANTHER" id="PTHR35910">
    <property type="entry name" value="2EXR DOMAIN-CONTAINING PROTEIN"/>
    <property type="match status" value="1"/>
</dbReference>
<dbReference type="Proteomes" id="UP000235786">
    <property type="component" value="Unassembled WGS sequence"/>
</dbReference>
<evidence type="ECO:0000313" key="3">
    <source>
        <dbReference type="EMBL" id="PMD36501.1"/>
    </source>
</evidence>
<dbReference type="Pfam" id="PF20150">
    <property type="entry name" value="2EXR"/>
    <property type="match status" value="1"/>
</dbReference>
<dbReference type="InterPro" id="IPR045518">
    <property type="entry name" value="2EXR"/>
</dbReference>
<name>A0A2J6RDA6_HYAVF</name>
<evidence type="ECO:0000259" key="2">
    <source>
        <dbReference type="Pfam" id="PF20150"/>
    </source>
</evidence>
<reference evidence="3 4" key="1">
    <citation type="submission" date="2016-04" db="EMBL/GenBank/DDBJ databases">
        <title>A degradative enzymes factory behind the ericoid mycorrhizal symbiosis.</title>
        <authorList>
            <consortium name="DOE Joint Genome Institute"/>
            <person name="Martino E."/>
            <person name="Morin E."/>
            <person name="Grelet G."/>
            <person name="Kuo A."/>
            <person name="Kohler A."/>
            <person name="Daghino S."/>
            <person name="Barry K."/>
            <person name="Choi C."/>
            <person name="Cichocki N."/>
            <person name="Clum A."/>
            <person name="Copeland A."/>
            <person name="Hainaut M."/>
            <person name="Haridas S."/>
            <person name="Labutti K."/>
            <person name="Lindquist E."/>
            <person name="Lipzen A."/>
            <person name="Khouja H.-R."/>
            <person name="Murat C."/>
            <person name="Ohm R."/>
            <person name="Olson A."/>
            <person name="Spatafora J."/>
            <person name="Veneault-Fourrey C."/>
            <person name="Henrissat B."/>
            <person name="Grigoriev I."/>
            <person name="Martin F."/>
            <person name="Perotto S."/>
        </authorList>
    </citation>
    <scope>NUCLEOTIDE SEQUENCE [LARGE SCALE GENOMIC DNA]</scope>
    <source>
        <strain evidence="3 4">F</strain>
    </source>
</reference>
<protein>
    <recommendedName>
        <fullName evidence="2">2EXR domain-containing protein</fullName>
    </recommendedName>
</protein>
<sequence>MNTNASRQALAEPSPPTLSQSGENLVMINPDFFLEEEKIRTKIQSYRAATGPTVPTKPEIVAWKALSEFIKFLKLPVKLRLMVYKLTTRESRPVEFTYYPQQSSMESKFPSRTIVPTILHTNQEAQACGLQICEKLNFGIHFDKTYVNWEIDIIVFEKHRALFPFLRMSGGRTNNILNIAPVHSVINQKCRNLAIHFRDIQELKSEFSLQNYLGNLSILCLLKMPENVNEAKEKEDRQKQYEDDLLLAAILQLDFPRATVELLEVFPMFLVDAYLVSLRKVFEL</sequence>
<proteinExistence type="predicted"/>
<evidence type="ECO:0000256" key="1">
    <source>
        <dbReference type="SAM" id="MobiDB-lite"/>
    </source>
</evidence>
<evidence type="ECO:0000313" key="4">
    <source>
        <dbReference type="Proteomes" id="UP000235786"/>
    </source>
</evidence>
<dbReference type="EMBL" id="KZ613950">
    <property type="protein sequence ID" value="PMD36501.1"/>
    <property type="molecule type" value="Genomic_DNA"/>
</dbReference>
<feature type="region of interest" description="Disordered" evidence="1">
    <location>
        <begin position="1"/>
        <end position="22"/>
    </location>
</feature>
<dbReference type="PANTHER" id="PTHR35910:SF1">
    <property type="entry name" value="2EXR DOMAIN-CONTAINING PROTEIN"/>
    <property type="match status" value="1"/>
</dbReference>
<organism evidence="3 4">
    <name type="scientific">Hyaloscypha variabilis (strain UAMH 11265 / GT02V1 / F)</name>
    <name type="common">Meliniomyces variabilis</name>
    <dbReference type="NCBI Taxonomy" id="1149755"/>
    <lineage>
        <taxon>Eukaryota</taxon>
        <taxon>Fungi</taxon>
        <taxon>Dikarya</taxon>
        <taxon>Ascomycota</taxon>
        <taxon>Pezizomycotina</taxon>
        <taxon>Leotiomycetes</taxon>
        <taxon>Helotiales</taxon>
        <taxon>Hyaloscyphaceae</taxon>
        <taxon>Hyaloscypha</taxon>
        <taxon>Hyaloscypha variabilis</taxon>
    </lineage>
</organism>
<accession>A0A2J6RDA6</accession>
<dbReference type="AlphaFoldDB" id="A0A2J6RDA6"/>
<dbReference type="OrthoDB" id="3473305at2759"/>
<gene>
    <name evidence="3" type="ORF">L207DRAFT_586205</name>
</gene>
<feature type="domain" description="2EXR" evidence="2">
    <location>
        <begin position="69"/>
        <end position="154"/>
    </location>
</feature>
<keyword evidence="4" id="KW-1185">Reference proteome</keyword>